<accession>A0AA85K9S4</accession>
<evidence type="ECO:0000313" key="8">
    <source>
        <dbReference type="WBParaSite" id="TREG1_86970.2"/>
    </source>
</evidence>
<comment type="similarity">
    <text evidence="2 6">Belongs to the multi antimicrobial extrusion (MATE) (TC 2.A.66.1) family.</text>
</comment>
<feature type="transmembrane region" description="Helical" evidence="6">
    <location>
        <begin position="273"/>
        <end position="291"/>
    </location>
</feature>
<evidence type="ECO:0000256" key="5">
    <source>
        <dbReference type="ARBA" id="ARBA00023136"/>
    </source>
</evidence>
<feature type="transmembrane region" description="Helical" evidence="6">
    <location>
        <begin position="51"/>
        <end position="70"/>
    </location>
</feature>
<reference evidence="8" key="2">
    <citation type="submission" date="2023-11" db="UniProtKB">
        <authorList>
            <consortium name="WormBaseParasite"/>
        </authorList>
    </citation>
    <scope>IDENTIFICATION</scope>
</reference>
<dbReference type="PANTHER" id="PTHR11206">
    <property type="entry name" value="MULTIDRUG RESISTANCE PROTEIN"/>
    <property type="match status" value="1"/>
</dbReference>
<keyword evidence="7" id="KW-1185">Reference proteome</keyword>
<dbReference type="CDD" id="cd13132">
    <property type="entry name" value="MATE_eukaryotic"/>
    <property type="match status" value="1"/>
</dbReference>
<evidence type="ECO:0000313" key="7">
    <source>
        <dbReference type="Proteomes" id="UP000050795"/>
    </source>
</evidence>
<feature type="transmembrane region" description="Helical" evidence="6">
    <location>
        <begin position="85"/>
        <end position="109"/>
    </location>
</feature>
<dbReference type="AlphaFoldDB" id="A0AA85K9S4"/>
<keyword evidence="5 6" id="KW-0472">Membrane</keyword>
<feature type="transmembrane region" description="Helical" evidence="6">
    <location>
        <begin position="348"/>
        <end position="368"/>
    </location>
</feature>
<dbReference type="GO" id="GO:1990961">
    <property type="term" value="P:xenobiotic detoxification by transmembrane export across the plasma membrane"/>
    <property type="evidence" value="ECO:0007669"/>
    <property type="project" value="InterPro"/>
</dbReference>
<dbReference type="InterPro" id="IPR045069">
    <property type="entry name" value="MATE_euk"/>
</dbReference>
<organism evidence="7 8">
    <name type="scientific">Trichobilharzia regenti</name>
    <name type="common">Nasal bird schistosome</name>
    <dbReference type="NCBI Taxonomy" id="157069"/>
    <lineage>
        <taxon>Eukaryota</taxon>
        <taxon>Metazoa</taxon>
        <taxon>Spiralia</taxon>
        <taxon>Lophotrochozoa</taxon>
        <taxon>Platyhelminthes</taxon>
        <taxon>Trematoda</taxon>
        <taxon>Digenea</taxon>
        <taxon>Strigeidida</taxon>
        <taxon>Schistosomatoidea</taxon>
        <taxon>Schistosomatidae</taxon>
        <taxon>Trichobilharzia</taxon>
    </lineage>
</organism>
<evidence type="ECO:0000256" key="6">
    <source>
        <dbReference type="RuleBase" id="RU004914"/>
    </source>
</evidence>
<feature type="transmembrane region" description="Helical" evidence="6">
    <location>
        <begin position="235"/>
        <end position="252"/>
    </location>
</feature>
<evidence type="ECO:0000256" key="1">
    <source>
        <dbReference type="ARBA" id="ARBA00004141"/>
    </source>
</evidence>
<feature type="transmembrane region" description="Helical" evidence="6">
    <location>
        <begin position="201"/>
        <end position="223"/>
    </location>
</feature>
<feature type="transmembrane region" description="Helical" evidence="6">
    <location>
        <begin position="171"/>
        <end position="189"/>
    </location>
</feature>
<feature type="transmembrane region" description="Helical" evidence="6">
    <location>
        <begin position="548"/>
        <end position="568"/>
    </location>
</feature>
<feature type="transmembrane region" description="Helical" evidence="6">
    <location>
        <begin position="388"/>
        <end position="406"/>
    </location>
</feature>
<dbReference type="Pfam" id="PF01554">
    <property type="entry name" value="MatE"/>
    <property type="match status" value="2"/>
</dbReference>
<name>A0AA85K9S4_TRIRE</name>
<dbReference type="GO" id="GO:0015297">
    <property type="term" value="F:antiporter activity"/>
    <property type="evidence" value="ECO:0007669"/>
    <property type="project" value="InterPro"/>
</dbReference>
<evidence type="ECO:0000256" key="3">
    <source>
        <dbReference type="ARBA" id="ARBA00022692"/>
    </source>
</evidence>
<feature type="transmembrane region" description="Helical" evidence="6">
    <location>
        <begin position="311"/>
        <end position="336"/>
    </location>
</feature>
<dbReference type="GO" id="GO:0016020">
    <property type="term" value="C:membrane"/>
    <property type="evidence" value="ECO:0007669"/>
    <property type="project" value="UniProtKB-SubCell"/>
</dbReference>
<protein>
    <recommendedName>
        <fullName evidence="6">Multidrug and toxin extrusion protein</fullName>
    </recommendedName>
</protein>
<sequence>MKKPKYFEYLHNLFKKDKTIIEDDEDLRGLPCHQRLFKKAYPLGFLSEIKALIRLAVPISMSSVFIYTISPVSMAFCGHLGKDQLAIIGLAMSVFNICGMFIILGLLTACDTLFSQTYGSTIKNKMVLQLYRAIILISLCCIPSCAFYLNAEPVLLLLGQNPLIAQGTANLLLYLIPALIFGALGQLLIKFIQTQNRVYPPLFIMILVNGINALMHYILIYVLGMDVSASAISQAIAYFFQVVCLIIYIRLADFSKIMSFTPTKEIWEDWDTWFRLAIPGLIMVSLEWTIYEIGGFIAGSLGARELGAQSIVITIGSLCYTLVPIGVGSATGIRVGQYLGAQSVRGPHCVFSVALTLVGILIAIRWHLPKIFTLDSGVIELVAELMPIISVFQIVDGVNGVCSGVLKGSGLQTVGAIVNIVFLYMIAAPLGVCLVYLANLRLKGIWIGLICAATIQVSTLCVICFNLNWSTQIKLALQRIKAENESSAIQSKSMGEHNVMTILNVEEGDILSKKRDELTEFTKGSDNSVRISNSHKKHLSKTIIRNRIIFILILLLLLASSILCRIFINWSDYFGVYCVYNNDTFIKITSLDSTENCTVIVP</sequence>
<dbReference type="WBParaSite" id="TREG1_86970.2">
    <property type="protein sequence ID" value="TREG1_86970.2"/>
    <property type="gene ID" value="TREG1_86970"/>
</dbReference>
<dbReference type="GO" id="GO:0042910">
    <property type="term" value="F:xenobiotic transmembrane transporter activity"/>
    <property type="evidence" value="ECO:0007669"/>
    <property type="project" value="InterPro"/>
</dbReference>
<feature type="transmembrane region" description="Helical" evidence="6">
    <location>
        <begin position="413"/>
        <end position="438"/>
    </location>
</feature>
<proteinExistence type="inferred from homology"/>
<evidence type="ECO:0000256" key="2">
    <source>
        <dbReference type="ARBA" id="ARBA00010199"/>
    </source>
</evidence>
<evidence type="ECO:0000256" key="4">
    <source>
        <dbReference type="ARBA" id="ARBA00022989"/>
    </source>
</evidence>
<comment type="subcellular location">
    <subcellularLocation>
        <location evidence="1">Membrane</location>
        <topology evidence="1">Multi-pass membrane protein</topology>
    </subcellularLocation>
</comment>
<feature type="transmembrane region" description="Helical" evidence="6">
    <location>
        <begin position="444"/>
        <end position="469"/>
    </location>
</feature>
<dbReference type="InterPro" id="IPR002528">
    <property type="entry name" value="MATE_fam"/>
</dbReference>
<keyword evidence="4 6" id="KW-1133">Transmembrane helix</keyword>
<feature type="transmembrane region" description="Helical" evidence="6">
    <location>
        <begin position="130"/>
        <end position="151"/>
    </location>
</feature>
<keyword evidence="3 6" id="KW-0812">Transmembrane</keyword>
<dbReference type="Proteomes" id="UP000050795">
    <property type="component" value="Unassembled WGS sequence"/>
</dbReference>
<reference evidence="7" key="1">
    <citation type="submission" date="2022-06" db="EMBL/GenBank/DDBJ databases">
        <authorList>
            <person name="Berger JAMES D."/>
            <person name="Berger JAMES D."/>
        </authorList>
    </citation>
    <scope>NUCLEOTIDE SEQUENCE [LARGE SCALE GENOMIC DNA]</scope>
</reference>
<dbReference type="NCBIfam" id="TIGR00797">
    <property type="entry name" value="matE"/>
    <property type="match status" value="1"/>
</dbReference>